<dbReference type="EMBL" id="JOWA01000033">
    <property type="protein sequence ID" value="KEZ46425.1"/>
    <property type="molecule type" value="Genomic_DNA"/>
</dbReference>
<feature type="compositionally biased region" description="Polar residues" evidence="1">
    <location>
        <begin position="253"/>
        <end position="262"/>
    </location>
</feature>
<dbReference type="GeneID" id="27718901"/>
<protein>
    <submittedName>
        <fullName evidence="2">Uncharacterized protein</fullName>
    </submittedName>
</protein>
<dbReference type="OrthoDB" id="5428259at2759"/>
<feature type="region of interest" description="Disordered" evidence="1">
    <location>
        <begin position="221"/>
        <end position="313"/>
    </location>
</feature>
<evidence type="ECO:0000256" key="1">
    <source>
        <dbReference type="SAM" id="MobiDB-lite"/>
    </source>
</evidence>
<feature type="compositionally biased region" description="Acidic residues" evidence="1">
    <location>
        <begin position="553"/>
        <end position="563"/>
    </location>
</feature>
<accession>A0A084GGG3</accession>
<evidence type="ECO:0000313" key="3">
    <source>
        <dbReference type="Proteomes" id="UP000028545"/>
    </source>
</evidence>
<name>A0A084GGG3_PSEDA</name>
<feature type="region of interest" description="Disordered" evidence="1">
    <location>
        <begin position="523"/>
        <end position="574"/>
    </location>
</feature>
<feature type="region of interest" description="Disordered" evidence="1">
    <location>
        <begin position="1"/>
        <end position="47"/>
    </location>
</feature>
<evidence type="ECO:0000313" key="2">
    <source>
        <dbReference type="EMBL" id="KEZ46425.1"/>
    </source>
</evidence>
<dbReference type="RefSeq" id="XP_016646224.1">
    <property type="nucleotide sequence ID" value="XM_016783458.1"/>
</dbReference>
<feature type="compositionally biased region" description="Basic residues" evidence="1">
    <location>
        <begin position="284"/>
        <end position="293"/>
    </location>
</feature>
<feature type="compositionally biased region" description="Low complexity" evidence="1">
    <location>
        <begin position="295"/>
        <end position="309"/>
    </location>
</feature>
<feature type="compositionally biased region" description="Polar residues" evidence="1">
    <location>
        <begin position="221"/>
        <end position="232"/>
    </location>
</feature>
<keyword evidence="3" id="KW-1185">Reference proteome</keyword>
<dbReference type="HOGENOM" id="CLU_474988_0_0_1"/>
<dbReference type="VEuPathDB" id="FungiDB:SAPIO_CDS0749"/>
<proteinExistence type="predicted"/>
<organism evidence="2 3">
    <name type="scientific">Pseudallescheria apiosperma</name>
    <name type="common">Scedosporium apiospermum</name>
    <dbReference type="NCBI Taxonomy" id="563466"/>
    <lineage>
        <taxon>Eukaryota</taxon>
        <taxon>Fungi</taxon>
        <taxon>Dikarya</taxon>
        <taxon>Ascomycota</taxon>
        <taxon>Pezizomycotina</taxon>
        <taxon>Sordariomycetes</taxon>
        <taxon>Hypocreomycetidae</taxon>
        <taxon>Microascales</taxon>
        <taxon>Microascaceae</taxon>
        <taxon>Scedosporium</taxon>
    </lineage>
</organism>
<dbReference type="Proteomes" id="UP000028545">
    <property type="component" value="Unassembled WGS sequence"/>
</dbReference>
<reference evidence="2 3" key="1">
    <citation type="journal article" date="2014" name="Genome Announc.">
        <title>Draft genome sequence of the pathogenic fungus Scedosporium apiospermum.</title>
        <authorList>
            <person name="Vandeputte P."/>
            <person name="Ghamrawi S."/>
            <person name="Rechenmann M."/>
            <person name="Iltis A."/>
            <person name="Giraud S."/>
            <person name="Fleury M."/>
            <person name="Thornton C."/>
            <person name="Delhaes L."/>
            <person name="Meyer W."/>
            <person name="Papon N."/>
            <person name="Bouchara J.P."/>
        </authorList>
    </citation>
    <scope>NUCLEOTIDE SEQUENCE [LARGE SCALE GENOMIC DNA]</scope>
    <source>
        <strain evidence="2 3">IHEM 14462</strain>
    </source>
</reference>
<dbReference type="AlphaFoldDB" id="A0A084GGG3"/>
<sequence length="574" mass="62487">MENTDSSTLIQGGPPPPSSPEPRMAGESSSNSGAVDQNMPGDIILPQGEDNLAYDNQMLSQTGESYIPTATALNTGDNYGQLTTPGLLPQEVEGNEGDADMQRTFTELMAEASMDLLDTEYQLDWNFFDTDSFLDQPSNTFFEPNAFVPTSTNLDPASFDPNTILSDPNYVHHNFGIAPAVPSEQLTEFQPVPLGHFQYQEPLIDANPSFDLPSSQEAATGFISNQPQSPEASIQPPLDYQVDPQSDLHHQNLTEAEPSNQLEENESDTMAKSGRTPLPSSPRKPGKQTRGGKKGNSSDSSASKTGASKGRSDNKLSKIPLICYACPDEPKFSDPSHLLTHVGSKGHLGAHQKLLIKAMTDTDAKASIDKFNKWYAEHEIQSLLAARMAEREKKDKKKRKAQDDLNQQIKDKMPYIKDEDDAGDGPRAKKRVSLAIVPTDESSIVSEDIDEDTVQTRSGPKLKGTVYPGMGVFDAATDEMKKNRNQRKSASLTAQLKANSDAVEPIEMVFDMNLNFMRIRSVFDRPSPPPSPSATGAEDSMVEDEENSSKDADPEDQGADGDDSSVGGNLSHCQ</sequence>
<feature type="region of interest" description="Disordered" evidence="1">
    <location>
        <begin position="391"/>
        <end position="411"/>
    </location>
</feature>
<feature type="compositionally biased region" description="Polar residues" evidence="1">
    <location>
        <begin position="1"/>
        <end position="10"/>
    </location>
</feature>
<dbReference type="KEGG" id="sapo:SAPIO_CDS0749"/>
<comment type="caution">
    <text evidence="2">The sequence shown here is derived from an EMBL/GenBank/DDBJ whole genome shotgun (WGS) entry which is preliminary data.</text>
</comment>
<gene>
    <name evidence="2" type="ORF">SAPIO_CDS0749</name>
</gene>